<dbReference type="Proteomes" id="UP000677228">
    <property type="component" value="Unassembled WGS sequence"/>
</dbReference>
<comment type="caution">
    <text evidence="4">The sequence shown here is derived from an EMBL/GenBank/DDBJ whole genome shotgun (WGS) entry which is preliminary data.</text>
</comment>
<dbReference type="Proteomes" id="UP000682733">
    <property type="component" value="Unassembled WGS sequence"/>
</dbReference>
<evidence type="ECO:0000313" key="5">
    <source>
        <dbReference type="Proteomes" id="UP000682733"/>
    </source>
</evidence>
<dbReference type="AlphaFoldDB" id="A0A8S2LEE8"/>
<dbReference type="EMBL" id="CAJNOK010010674">
    <property type="protein sequence ID" value="CAF1121878.1"/>
    <property type="molecule type" value="Genomic_DNA"/>
</dbReference>
<feature type="compositionally biased region" description="Basic and acidic residues" evidence="1">
    <location>
        <begin position="206"/>
        <end position="218"/>
    </location>
</feature>
<feature type="compositionally biased region" description="Polar residues" evidence="1">
    <location>
        <begin position="242"/>
        <end position="256"/>
    </location>
</feature>
<protein>
    <submittedName>
        <fullName evidence="4">Uncharacterized protein</fullName>
    </submittedName>
</protein>
<gene>
    <name evidence="3" type="ORF">OVA965_LOCUS20219</name>
    <name evidence="4" type="ORF">TMI583_LOCUS20530</name>
</gene>
<sequence length="497" mass="54302">IEDFYTTSTSSPLSSVPVQFLINVYTPPTYSIPAITGLLTDQSCVGVQAGVPWSTTLEIEQYGGSTVSISVVDIQQTFSPGVTEGPVTQVTTSLYTTSLSWTPLANQVGPQIICAVARDNASIPSNQYCLTFVVGLTAAVNRNIDLPLIIGISILALLPLLALCCFCCWWWWLCSPVARRRRKEEKLKRKYLLFNASPSIAIQNRAKVDSVRQSESSRSKQRRNHSNRSQIGKPNENDMAYNKQQTSRQTSASTELNLDVMKLTRTSNLGNSSVVRLKDNKIDNLSIDGKNEKIIPSVSDDATTSKMDLSRTTASSQRPVSVIKLPRAKSTTSRGRIMDAPKIQPKRRCTTSLSLDDVPSPSSSFRKLRPSTVVSVIKMKRLKSSTIAPNIAGHSILAVSSATSQARGPQKSTLTVNQLPHLRSSVRVHVPSAENGTGNATVVSESKISDIDIRIGNTVMTYAKEMFYILRFGHTDRNDIEAIWTGEETSPGDHGAA</sequence>
<name>A0A8S2LEE8_9BILA</name>
<evidence type="ECO:0000313" key="4">
    <source>
        <dbReference type="EMBL" id="CAF3896355.1"/>
    </source>
</evidence>
<evidence type="ECO:0000256" key="2">
    <source>
        <dbReference type="SAM" id="Phobius"/>
    </source>
</evidence>
<keyword evidence="2" id="KW-0472">Membrane</keyword>
<keyword evidence="2" id="KW-0812">Transmembrane</keyword>
<proteinExistence type="predicted"/>
<evidence type="ECO:0000313" key="3">
    <source>
        <dbReference type="EMBL" id="CAF1121878.1"/>
    </source>
</evidence>
<evidence type="ECO:0000256" key="1">
    <source>
        <dbReference type="SAM" id="MobiDB-lite"/>
    </source>
</evidence>
<feature type="region of interest" description="Disordered" evidence="1">
    <location>
        <begin position="205"/>
        <end position="256"/>
    </location>
</feature>
<keyword evidence="2" id="KW-1133">Transmembrane helix</keyword>
<dbReference type="EMBL" id="CAJOBA010017634">
    <property type="protein sequence ID" value="CAF3896355.1"/>
    <property type="molecule type" value="Genomic_DNA"/>
</dbReference>
<accession>A0A8S2LEE8</accession>
<feature type="non-terminal residue" evidence="4">
    <location>
        <position position="497"/>
    </location>
</feature>
<feature type="transmembrane region" description="Helical" evidence="2">
    <location>
        <begin position="148"/>
        <end position="173"/>
    </location>
</feature>
<reference evidence="4" key="1">
    <citation type="submission" date="2021-02" db="EMBL/GenBank/DDBJ databases">
        <authorList>
            <person name="Nowell W R."/>
        </authorList>
    </citation>
    <scope>NUCLEOTIDE SEQUENCE</scope>
</reference>
<organism evidence="4 5">
    <name type="scientific">Didymodactylos carnosus</name>
    <dbReference type="NCBI Taxonomy" id="1234261"/>
    <lineage>
        <taxon>Eukaryota</taxon>
        <taxon>Metazoa</taxon>
        <taxon>Spiralia</taxon>
        <taxon>Gnathifera</taxon>
        <taxon>Rotifera</taxon>
        <taxon>Eurotatoria</taxon>
        <taxon>Bdelloidea</taxon>
        <taxon>Philodinida</taxon>
        <taxon>Philodinidae</taxon>
        <taxon>Didymodactylos</taxon>
    </lineage>
</organism>